<feature type="non-terminal residue" evidence="2">
    <location>
        <position position="1"/>
    </location>
</feature>
<feature type="compositionally biased region" description="Polar residues" evidence="1">
    <location>
        <begin position="44"/>
        <end position="53"/>
    </location>
</feature>
<accession>A0AAW1TZB0</accession>
<protein>
    <submittedName>
        <fullName evidence="2">Uncharacterized protein</fullName>
    </submittedName>
</protein>
<dbReference type="EMBL" id="JARQZJ010000035">
    <property type="protein sequence ID" value="KAK9875989.1"/>
    <property type="molecule type" value="Genomic_DNA"/>
</dbReference>
<reference evidence="2 3" key="1">
    <citation type="submission" date="2023-03" db="EMBL/GenBank/DDBJ databases">
        <title>Genome insight into feeding habits of ladybird beetles.</title>
        <authorList>
            <person name="Li H.-S."/>
            <person name="Huang Y.-H."/>
            <person name="Pang H."/>
        </authorList>
    </citation>
    <scope>NUCLEOTIDE SEQUENCE [LARGE SCALE GENOMIC DNA]</scope>
    <source>
        <strain evidence="2">SYSU_2023b</strain>
        <tissue evidence="2">Whole body</tissue>
    </source>
</reference>
<evidence type="ECO:0000313" key="2">
    <source>
        <dbReference type="EMBL" id="KAK9875989.1"/>
    </source>
</evidence>
<gene>
    <name evidence="2" type="ORF">WA026_011089</name>
</gene>
<evidence type="ECO:0000256" key="1">
    <source>
        <dbReference type="SAM" id="MobiDB-lite"/>
    </source>
</evidence>
<dbReference type="AlphaFoldDB" id="A0AAW1TZB0"/>
<feature type="region of interest" description="Disordered" evidence="1">
    <location>
        <begin position="44"/>
        <end position="69"/>
    </location>
</feature>
<name>A0AAW1TZB0_9CUCU</name>
<evidence type="ECO:0000313" key="3">
    <source>
        <dbReference type="Proteomes" id="UP001431783"/>
    </source>
</evidence>
<sequence length="69" mass="7796">SNHLTDENEAEENELGVVEVRGVPGQLKVHQENMNEVMLDNENPKVTASGTTKKSNKRQKLTNFEVEEM</sequence>
<proteinExistence type="predicted"/>
<comment type="caution">
    <text evidence="2">The sequence shown here is derived from an EMBL/GenBank/DDBJ whole genome shotgun (WGS) entry which is preliminary data.</text>
</comment>
<dbReference type="Proteomes" id="UP001431783">
    <property type="component" value="Unassembled WGS sequence"/>
</dbReference>
<organism evidence="2 3">
    <name type="scientific">Henosepilachna vigintioctopunctata</name>
    <dbReference type="NCBI Taxonomy" id="420089"/>
    <lineage>
        <taxon>Eukaryota</taxon>
        <taxon>Metazoa</taxon>
        <taxon>Ecdysozoa</taxon>
        <taxon>Arthropoda</taxon>
        <taxon>Hexapoda</taxon>
        <taxon>Insecta</taxon>
        <taxon>Pterygota</taxon>
        <taxon>Neoptera</taxon>
        <taxon>Endopterygota</taxon>
        <taxon>Coleoptera</taxon>
        <taxon>Polyphaga</taxon>
        <taxon>Cucujiformia</taxon>
        <taxon>Coccinelloidea</taxon>
        <taxon>Coccinellidae</taxon>
        <taxon>Epilachninae</taxon>
        <taxon>Epilachnini</taxon>
        <taxon>Henosepilachna</taxon>
    </lineage>
</organism>
<keyword evidence="3" id="KW-1185">Reference proteome</keyword>